<dbReference type="GO" id="GO:0008757">
    <property type="term" value="F:S-adenosylmethionine-dependent methyltransferase activity"/>
    <property type="evidence" value="ECO:0007669"/>
    <property type="project" value="InterPro"/>
</dbReference>
<dbReference type="InterPro" id="IPR013216">
    <property type="entry name" value="Methyltransf_11"/>
</dbReference>
<dbReference type="STRING" id="416169.RHOFW104T7_16465"/>
<sequence>MNDRVSRKQQRDDLIYASAPLRRLLDAQSCALKPALQRCAGVHALLLGAVRGDAPPALPMLGCWTSLHLLEGRFVGDLRAAADEPLPFIDDAFELVLLRHALEVAPLPSNLLDEAVRVLAPGGVLALTGMHPFSGWSPWCRWHARRRPPALQMPWRLRRQLELAGMTIEQLQRVGSVWPGGKTARHTLAGAFGGGYVLVARKRRRLATPLRLKPASVRVPANGRLSPGTRRSAAL</sequence>
<keyword evidence="3" id="KW-1185">Reference proteome</keyword>
<dbReference type="Gene3D" id="3.40.50.150">
    <property type="entry name" value="Vaccinia Virus protein VP39"/>
    <property type="match status" value="1"/>
</dbReference>
<dbReference type="eggNOG" id="COG2226">
    <property type="taxonomic scope" value="Bacteria"/>
</dbReference>
<proteinExistence type="predicted"/>
<dbReference type="AlphaFoldDB" id="A0A154QF91"/>
<reference evidence="2 3" key="1">
    <citation type="journal article" date="2016" name="MBio">
        <title>Lateral Gene Transfer in a Heavy Metal-Contaminated-Groundwater Microbial Community.</title>
        <authorList>
            <person name="Hemme C.L."/>
            <person name="Green S.J."/>
            <person name="Rishishwar L."/>
            <person name="Prakash O."/>
            <person name="Pettenato A."/>
            <person name="Chakraborty R."/>
            <person name="Deutschbauer A.M."/>
            <person name="Van Nostrand J.D."/>
            <person name="Wu L."/>
            <person name="He Z."/>
            <person name="Jordan I.K."/>
            <person name="Hazen T.C."/>
            <person name="Arkin A.P."/>
            <person name="Kostka J.E."/>
            <person name="Zhou J."/>
        </authorList>
    </citation>
    <scope>NUCLEOTIDE SEQUENCE [LARGE SCALE GENOMIC DNA]</scope>
    <source>
        <strain evidence="2 3">FW104-T7</strain>
    </source>
</reference>
<feature type="domain" description="Methyltransferase type 11" evidence="1">
    <location>
        <begin position="79"/>
        <end position="126"/>
    </location>
</feature>
<dbReference type="Proteomes" id="UP000076131">
    <property type="component" value="Unassembled WGS sequence"/>
</dbReference>
<keyword evidence="2" id="KW-0489">Methyltransferase</keyword>
<dbReference type="EMBL" id="LVJS01000052">
    <property type="protein sequence ID" value="KZC22949.1"/>
    <property type="molecule type" value="Genomic_DNA"/>
</dbReference>
<protein>
    <submittedName>
        <fullName evidence="2">Methyltransferase type 11</fullName>
    </submittedName>
</protein>
<evidence type="ECO:0000259" key="1">
    <source>
        <dbReference type="Pfam" id="PF08241"/>
    </source>
</evidence>
<keyword evidence="2" id="KW-0808">Transferase</keyword>
<evidence type="ECO:0000313" key="3">
    <source>
        <dbReference type="Proteomes" id="UP000076131"/>
    </source>
</evidence>
<dbReference type="GO" id="GO:0032259">
    <property type="term" value="P:methylation"/>
    <property type="evidence" value="ECO:0007669"/>
    <property type="project" value="UniProtKB-KW"/>
</dbReference>
<organism evidence="2 3">
    <name type="scientific">Rhodanobacter thiooxydans</name>
    <dbReference type="NCBI Taxonomy" id="416169"/>
    <lineage>
        <taxon>Bacteria</taxon>
        <taxon>Pseudomonadati</taxon>
        <taxon>Pseudomonadota</taxon>
        <taxon>Gammaproteobacteria</taxon>
        <taxon>Lysobacterales</taxon>
        <taxon>Rhodanobacteraceae</taxon>
        <taxon>Rhodanobacter</taxon>
    </lineage>
</organism>
<dbReference type="SUPFAM" id="SSF53335">
    <property type="entry name" value="S-adenosyl-L-methionine-dependent methyltransferases"/>
    <property type="match status" value="1"/>
</dbReference>
<dbReference type="CDD" id="cd02440">
    <property type="entry name" value="AdoMet_MTases"/>
    <property type="match status" value="1"/>
</dbReference>
<dbReference type="RefSeq" id="WP_008434783.1">
    <property type="nucleotide sequence ID" value="NZ_LVJS01000052.1"/>
</dbReference>
<accession>A0A154QF91</accession>
<comment type="caution">
    <text evidence="2">The sequence shown here is derived from an EMBL/GenBank/DDBJ whole genome shotgun (WGS) entry which is preliminary data.</text>
</comment>
<dbReference type="InterPro" id="IPR029063">
    <property type="entry name" value="SAM-dependent_MTases_sf"/>
</dbReference>
<evidence type="ECO:0000313" key="2">
    <source>
        <dbReference type="EMBL" id="KZC22949.1"/>
    </source>
</evidence>
<gene>
    <name evidence="2" type="ORF">RHOFW104T7_16465</name>
</gene>
<dbReference type="Pfam" id="PF08241">
    <property type="entry name" value="Methyltransf_11"/>
    <property type="match status" value="1"/>
</dbReference>
<name>A0A154QF91_9GAMM</name>